<evidence type="ECO:0000313" key="2">
    <source>
        <dbReference type="Proteomes" id="UP000236291"/>
    </source>
</evidence>
<name>A0A2K3NR60_TRIPR</name>
<organism evidence="1 2">
    <name type="scientific">Trifolium pratense</name>
    <name type="common">Red clover</name>
    <dbReference type="NCBI Taxonomy" id="57577"/>
    <lineage>
        <taxon>Eukaryota</taxon>
        <taxon>Viridiplantae</taxon>
        <taxon>Streptophyta</taxon>
        <taxon>Embryophyta</taxon>
        <taxon>Tracheophyta</taxon>
        <taxon>Spermatophyta</taxon>
        <taxon>Magnoliopsida</taxon>
        <taxon>eudicotyledons</taxon>
        <taxon>Gunneridae</taxon>
        <taxon>Pentapetalae</taxon>
        <taxon>rosids</taxon>
        <taxon>fabids</taxon>
        <taxon>Fabales</taxon>
        <taxon>Fabaceae</taxon>
        <taxon>Papilionoideae</taxon>
        <taxon>50 kb inversion clade</taxon>
        <taxon>NPAAA clade</taxon>
        <taxon>Hologalegina</taxon>
        <taxon>IRL clade</taxon>
        <taxon>Trifolieae</taxon>
        <taxon>Trifolium</taxon>
    </lineage>
</organism>
<reference evidence="1 2" key="1">
    <citation type="journal article" date="2014" name="Am. J. Bot.">
        <title>Genome assembly and annotation for red clover (Trifolium pratense; Fabaceae).</title>
        <authorList>
            <person name="Istvanek J."/>
            <person name="Jaros M."/>
            <person name="Krenek A."/>
            <person name="Repkova J."/>
        </authorList>
    </citation>
    <scope>NUCLEOTIDE SEQUENCE [LARGE SCALE GENOMIC DNA]</scope>
    <source>
        <strain evidence="2">cv. Tatra</strain>
        <tissue evidence="1">Young leaves</tissue>
    </source>
</reference>
<sequence>MEDSLHVFFRCPNSRSIWRRANFFNVVCTVADSESNIIVVIFKILQLLTQEDAALFAIIIWSIWKQRNNKVWNNVNELQSYVFRRAIEQLHGWKAARAVQIRNKCIADLMLARGRSHQSEVHVGEALGLLSALKWVHELQLGPIDFELDSKIVVDNFPSQTYDATEFGDILRHC</sequence>
<gene>
    <name evidence="1" type="ORF">L195_g001971</name>
</gene>
<reference evidence="1 2" key="2">
    <citation type="journal article" date="2017" name="Front. Plant Sci.">
        <title>Gene Classification and Mining of Molecular Markers Useful in Red Clover (Trifolium pratense) Breeding.</title>
        <authorList>
            <person name="Istvanek J."/>
            <person name="Dluhosova J."/>
            <person name="Dluhos P."/>
            <person name="Patkova L."/>
            <person name="Nedelnik J."/>
            <person name="Repkova J."/>
        </authorList>
    </citation>
    <scope>NUCLEOTIDE SEQUENCE [LARGE SCALE GENOMIC DNA]</scope>
    <source>
        <strain evidence="2">cv. Tatra</strain>
        <tissue evidence="1">Young leaves</tissue>
    </source>
</reference>
<dbReference type="PANTHER" id="PTHR47074">
    <property type="entry name" value="BNAC02G40300D PROTEIN"/>
    <property type="match status" value="1"/>
</dbReference>
<proteinExistence type="predicted"/>
<evidence type="ECO:0000313" key="1">
    <source>
        <dbReference type="EMBL" id="PNY05519.1"/>
    </source>
</evidence>
<dbReference type="PANTHER" id="PTHR47074:SF48">
    <property type="entry name" value="POLYNUCLEOTIDYL TRANSFERASE, RIBONUCLEASE H-LIKE SUPERFAMILY PROTEIN"/>
    <property type="match status" value="1"/>
</dbReference>
<dbReference type="Proteomes" id="UP000236291">
    <property type="component" value="Unassembled WGS sequence"/>
</dbReference>
<dbReference type="EMBL" id="ASHM01000841">
    <property type="protein sequence ID" value="PNY05519.1"/>
    <property type="molecule type" value="Genomic_DNA"/>
</dbReference>
<accession>A0A2K3NR60</accession>
<protein>
    <submittedName>
        <fullName evidence="1">Cytochrome p450</fullName>
    </submittedName>
</protein>
<comment type="caution">
    <text evidence="1">The sequence shown here is derived from an EMBL/GenBank/DDBJ whole genome shotgun (WGS) entry which is preliminary data.</text>
</comment>
<dbReference type="InterPro" id="IPR052929">
    <property type="entry name" value="RNase_H-like_EbsB-rel"/>
</dbReference>
<dbReference type="AlphaFoldDB" id="A0A2K3NR60"/>